<reference evidence="1 2" key="1">
    <citation type="submission" date="2012-02" db="EMBL/GenBank/DDBJ databases">
        <title>Improved High-Quality Draft genome of Joostella marina DSM 19592.</title>
        <authorList>
            <consortium name="US DOE Joint Genome Institute (JGI-PGF)"/>
            <person name="Lucas S."/>
            <person name="Copeland A."/>
            <person name="Lapidus A."/>
            <person name="Bruce D."/>
            <person name="Goodwin L."/>
            <person name="Pitluck S."/>
            <person name="Peters L."/>
            <person name="Chertkov O."/>
            <person name="Ovchinnikova G."/>
            <person name="Kyrpides N."/>
            <person name="Mavromatis K."/>
            <person name="Detter J.C."/>
            <person name="Han C."/>
            <person name="Land M."/>
            <person name="Hauser L."/>
            <person name="Markowitz V."/>
            <person name="Cheng J.-F."/>
            <person name="Hugenholtz P."/>
            <person name="Woyke T."/>
            <person name="Wu D."/>
            <person name="Tindall B."/>
            <person name="Brambilla E."/>
            <person name="Klenk H.-P."/>
            <person name="Eisen J.A."/>
        </authorList>
    </citation>
    <scope>NUCLEOTIDE SEQUENCE [LARGE SCALE GENOMIC DNA]</scope>
    <source>
        <strain evidence="1 2">DSM 19592</strain>
    </source>
</reference>
<dbReference type="EMBL" id="JH651379">
    <property type="protein sequence ID" value="EIJ40862.1"/>
    <property type="molecule type" value="Genomic_DNA"/>
</dbReference>
<dbReference type="STRING" id="926559.JoomaDRAFT_3937"/>
<gene>
    <name evidence="1" type="ORF">JoomaDRAFT_3937</name>
</gene>
<keyword evidence="2" id="KW-1185">Reference proteome</keyword>
<dbReference type="RefSeq" id="WP_008615512.1">
    <property type="nucleotide sequence ID" value="NZ_JH651379.1"/>
</dbReference>
<evidence type="ECO:0000313" key="1">
    <source>
        <dbReference type="EMBL" id="EIJ40862.1"/>
    </source>
</evidence>
<evidence type="ECO:0000313" key="2">
    <source>
        <dbReference type="Proteomes" id="UP000004690"/>
    </source>
</evidence>
<sequence>MAIYCSYTSVANNMNKLILHLLMIIGLSSCGQDLKCSDFKNGKFLIPGDSIYPISSIIIRKDGRQVEWEKVGDSTHAIIKYLDDCNWILTYDTELNELDELEQLINDSGGVKVEVLEIKGDTLFYNGIFKNDTLLFEQPGTIIKLK</sequence>
<name>I3CB69_9FLAO</name>
<proteinExistence type="predicted"/>
<dbReference type="eggNOG" id="ENOG5033BE3">
    <property type="taxonomic scope" value="Bacteria"/>
</dbReference>
<organism evidence="1 2">
    <name type="scientific">Galbibacter orientalis DSM 19592</name>
    <dbReference type="NCBI Taxonomy" id="926559"/>
    <lineage>
        <taxon>Bacteria</taxon>
        <taxon>Pseudomonadati</taxon>
        <taxon>Bacteroidota</taxon>
        <taxon>Flavobacteriia</taxon>
        <taxon>Flavobacteriales</taxon>
        <taxon>Flavobacteriaceae</taxon>
        <taxon>Galbibacter</taxon>
    </lineage>
</organism>
<accession>I3CB69</accession>
<dbReference type="AlphaFoldDB" id="I3CB69"/>
<protein>
    <submittedName>
        <fullName evidence="1">Uncharacterized protein</fullName>
    </submittedName>
</protein>
<dbReference type="Proteomes" id="UP000004690">
    <property type="component" value="Unassembled WGS sequence"/>
</dbReference>
<dbReference type="HOGENOM" id="CLU_1914082_0_0_10"/>